<dbReference type="Pfam" id="PF06527">
    <property type="entry name" value="TniQ"/>
    <property type="match status" value="1"/>
</dbReference>
<sequence length="627" mass="74891">MIPYFPSIYPDETLYSVIYRFHVHTGSITWDQTFIQLYGYSQSVTTCSINFPYRISDLVARFPQNWGISEDYILEKCTLLPFYLPFMTVENKKEIKRLMCGSTNHFIVAKFGFASNDDTKIYYCPKCVEEDLVTYHETYLRRFHQVPGVLVCTQHEILLESYQKKLKITFIPSVQNREKVNLTITNEEKQTLLDLAKDIERLQTLDSYSFVLESIYEKYDKLLRDKGYIDKNGIVNVRQISIDFNQFYGSILQVLNLPVKLVKKNWLHNLIKSVGLNHFPIRHVLLMRFLCGSVEEFFQELLSHEKEEEMTGEEAPFGDGPWYCLNPVASHYKQRVIHSLSVRHYSDRGVVVGTFDCRECGYVYTRSYTNSENASDEYKKNTVKHFGPIWEKRLLEMLNENYKIVQITRELDVSYSGIRRIIKRLSKDSNSLRTYDREKTYYKERILRDRQIVEDLIQKEKLGFITFSQVKTHTAQRWLKVHDFDWWSQRFPYKAKKNSEKSKREIEERDNYFLNRITHLIENWGKDGLRPIRISRKNISQELGVRATTYEKLPNTNKFIKANLEKNRDYKFRLVDWICEDLRKDSERVFTAQDVYRKIPIKVPEKWLRQYVEEKIKTLYPGDYFHY</sequence>
<gene>
    <name evidence="3" type="ORF">JCM9157_4456</name>
</gene>
<evidence type="ECO:0000313" key="4">
    <source>
        <dbReference type="Proteomes" id="UP000018896"/>
    </source>
</evidence>
<evidence type="ECO:0000259" key="1">
    <source>
        <dbReference type="Pfam" id="PF06527"/>
    </source>
</evidence>
<dbReference type="Pfam" id="PF15978">
    <property type="entry name" value="TnsD"/>
    <property type="match status" value="1"/>
</dbReference>
<feature type="domain" description="TniQ" evidence="1">
    <location>
        <begin position="3"/>
        <end position="159"/>
    </location>
</feature>
<organism evidence="3 4">
    <name type="scientific">Halalkalibacter akibai (strain ATCC 43226 / DSM 21942 / CIP 109018 / JCM 9157 / 1139)</name>
    <name type="common">Bacillus akibai</name>
    <dbReference type="NCBI Taxonomy" id="1236973"/>
    <lineage>
        <taxon>Bacteria</taxon>
        <taxon>Bacillati</taxon>
        <taxon>Bacillota</taxon>
        <taxon>Bacilli</taxon>
        <taxon>Bacillales</taxon>
        <taxon>Bacillaceae</taxon>
        <taxon>Halalkalibacter</taxon>
    </lineage>
</organism>
<dbReference type="EMBL" id="BAUV01000058">
    <property type="protein sequence ID" value="GAE37188.1"/>
    <property type="molecule type" value="Genomic_DNA"/>
</dbReference>
<reference evidence="3 4" key="1">
    <citation type="journal article" date="2014" name="Genome Announc.">
        <title>Draft Genome Sequences of Three Alkaliphilic Bacillus Strains, Bacillus wakoensis JCM 9140T, Bacillus akibai JCM 9157T, and Bacillus hemicellulosilyticus JCM 9152T.</title>
        <authorList>
            <person name="Yuki M."/>
            <person name="Oshima K."/>
            <person name="Suda W."/>
            <person name="Oshida Y."/>
            <person name="Kitamura K."/>
            <person name="Iida T."/>
            <person name="Hattori M."/>
            <person name="Ohkuma M."/>
        </authorList>
    </citation>
    <scope>NUCLEOTIDE SEQUENCE [LARGE SCALE GENOMIC DNA]</scope>
    <source>
        <strain evidence="3 4">JCM 9157</strain>
    </source>
</reference>
<protein>
    <submittedName>
        <fullName evidence="3">Tn7-like transposition protein D</fullName>
    </submittedName>
</protein>
<keyword evidence="4" id="KW-1185">Reference proteome</keyword>
<name>W4QZU3_HALA3</name>
<evidence type="ECO:0000259" key="2">
    <source>
        <dbReference type="Pfam" id="PF15978"/>
    </source>
</evidence>
<dbReference type="eggNOG" id="COG3677">
    <property type="taxonomic scope" value="Bacteria"/>
</dbReference>
<accession>W4QZU3</accession>
<dbReference type="InterPro" id="IPR009492">
    <property type="entry name" value="TniQ"/>
</dbReference>
<dbReference type="Proteomes" id="UP000018896">
    <property type="component" value="Unassembled WGS sequence"/>
</dbReference>
<dbReference type="OrthoDB" id="470139at2"/>
<evidence type="ECO:0000313" key="3">
    <source>
        <dbReference type="EMBL" id="GAE37188.1"/>
    </source>
</evidence>
<feature type="domain" description="Transposon Tn7 transposition protein TnsD C-terminal" evidence="2">
    <location>
        <begin position="195"/>
        <end position="560"/>
    </location>
</feature>
<dbReference type="STRING" id="1236973.JCM9157_4456"/>
<dbReference type="InterPro" id="IPR032750">
    <property type="entry name" value="TnsD_C"/>
</dbReference>
<comment type="caution">
    <text evidence="3">The sequence shown here is derived from an EMBL/GenBank/DDBJ whole genome shotgun (WGS) entry which is preliminary data.</text>
</comment>
<dbReference type="RefSeq" id="WP_035667655.1">
    <property type="nucleotide sequence ID" value="NZ_BAUV01000058.1"/>
</dbReference>
<proteinExistence type="predicted"/>
<dbReference type="AlphaFoldDB" id="W4QZU3"/>